<accession>A0A9X4FFH5</accession>
<evidence type="ECO:0008006" key="3">
    <source>
        <dbReference type="Google" id="ProtNLM"/>
    </source>
</evidence>
<dbReference type="EMBL" id="JAKNAP010000034">
    <property type="protein sequence ID" value="MDE1357772.1"/>
    <property type="molecule type" value="Genomic_DNA"/>
</dbReference>
<sequence length="246" mass="28771">MSSTDLDFNSTYEDYLESIVELEEYLSKRDDVAIRYTKDRIKEYYAEYPYCGENLGHLVHGTVDVRNVNDMATVVLAVSALEVLIKEVILRPVISCLVNDKMISKFMCDAVIKQSGLDRFNRFVFWVFDSLFEVTDNVCDFKREGAKLTIWQERSYIQKVRNEVVHKGTACSKSDAELAMALLNEFELLYRNVLLCLGLTISLDEDNRYTINAIPRTIVTYKRLRQIPNAWHFSFHRWVLCLRWYG</sequence>
<reference evidence="1" key="1">
    <citation type="submission" date="2022-02" db="EMBL/GenBank/DDBJ databases">
        <title>Emergence and expansion in Europe of a Vibrio aestuarianus clonal complex pathogenic for oysters.</title>
        <authorList>
            <person name="Mesnil A."/>
            <person name="Travers M.-A."/>
        </authorList>
    </citation>
    <scope>NUCLEOTIDE SEQUENCE</scope>
    <source>
        <strain evidence="1">151-ITT-15-cp-1</strain>
    </source>
</reference>
<evidence type="ECO:0000313" key="2">
    <source>
        <dbReference type="Proteomes" id="UP001140973"/>
    </source>
</evidence>
<proteinExistence type="predicted"/>
<comment type="caution">
    <text evidence="1">The sequence shown here is derived from an EMBL/GenBank/DDBJ whole genome shotgun (WGS) entry which is preliminary data.</text>
</comment>
<dbReference type="RefSeq" id="WP_176312507.1">
    <property type="nucleotide sequence ID" value="NZ_JAKNAP010000034.1"/>
</dbReference>
<dbReference type="Proteomes" id="UP001140973">
    <property type="component" value="Unassembled WGS sequence"/>
</dbReference>
<dbReference type="AlphaFoldDB" id="A0A9X4FFH5"/>
<protein>
    <recommendedName>
        <fullName evidence="3">Apea-like HEPN domain-containing protein</fullName>
    </recommendedName>
</protein>
<evidence type="ECO:0000313" key="1">
    <source>
        <dbReference type="EMBL" id="MDE1357772.1"/>
    </source>
</evidence>
<gene>
    <name evidence="1" type="ORF">L9W73_10700</name>
</gene>
<name>A0A9X4FFH5_9VIBR</name>
<organism evidence="1 2">
    <name type="scientific">Vibrio aestuarianus</name>
    <dbReference type="NCBI Taxonomy" id="28171"/>
    <lineage>
        <taxon>Bacteria</taxon>
        <taxon>Pseudomonadati</taxon>
        <taxon>Pseudomonadota</taxon>
        <taxon>Gammaproteobacteria</taxon>
        <taxon>Vibrionales</taxon>
        <taxon>Vibrionaceae</taxon>
        <taxon>Vibrio</taxon>
    </lineage>
</organism>